<accession>A0A2M4CAA8</accession>
<protein>
    <submittedName>
        <fullName evidence="2">Putative secreted protein</fullName>
    </submittedName>
</protein>
<feature type="signal peptide" evidence="1">
    <location>
        <begin position="1"/>
        <end position="20"/>
    </location>
</feature>
<name>A0A2M4CAA8_9DIPT</name>
<dbReference type="EMBL" id="GGFJ01013024">
    <property type="protein sequence ID" value="MBW62165.1"/>
    <property type="molecule type" value="Transcribed_RNA"/>
</dbReference>
<feature type="chain" id="PRO_5014805106" evidence="1">
    <location>
        <begin position="21"/>
        <end position="89"/>
    </location>
</feature>
<evidence type="ECO:0000256" key="1">
    <source>
        <dbReference type="SAM" id="SignalP"/>
    </source>
</evidence>
<keyword evidence="1" id="KW-0732">Signal</keyword>
<sequence length="89" mass="9959">MWPSLSLSLVLSFSLGGTLRHPVPGTGTMIVGVGVVTKGLIVSRSSSSPVRLFHRHICRCEFSRWLVEQKREAKKKIVTVRSNKKRNQT</sequence>
<dbReference type="AlphaFoldDB" id="A0A2M4CAA8"/>
<proteinExistence type="predicted"/>
<reference evidence="2" key="1">
    <citation type="submission" date="2018-01" db="EMBL/GenBank/DDBJ databases">
        <title>An insight into the sialome of Amazonian anophelines.</title>
        <authorList>
            <person name="Ribeiro J.M."/>
            <person name="Scarpassa V."/>
            <person name="Calvo E."/>
        </authorList>
    </citation>
    <scope>NUCLEOTIDE SEQUENCE</scope>
    <source>
        <tissue evidence="2">Salivary glands</tissue>
    </source>
</reference>
<evidence type="ECO:0000313" key="2">
    <source>
        <dbReference type="EMBL" id="MBW62165.1"/>
    </source>
</evidence>
<organism evidence="2">
    <name type="scientific">Anopheles marajoara</name>
    <dbReference type="NCBI Taxonomy" id="58244"/>
    <lineage>
        <taxon>Eukaryota</taxon>
        <taxon>Metazoa</taxon>
        <taxon>Ecdysozoa</taxon>
        <taxon>Arthropoda</taxon>
        <taxon>Hexapoda</taxon>
        <taxon>Insecta</taxon>
        <taxon>Pterygota</taxon>
        <taxon>Neoptera</taxon>
        <taxon>Endopterygota</taxon>
        <taxon>Diptera</taxon>
        <taxon>Nematocera</taxon>
        <taxon>Culicoidea</taxon>
        <taxon>Culicidae</taxon>
        <taxon>Anophelinae</taxon>
        <taxon>Anopheles</taxon>
    </lineage>
</organism>